<name>A0A8S3PW60_MYTED</name>
<sequence>MQDVVKTEKTSPVLEDIENDLTCIMTNYDSSIKNRKENKTRINLQQLSCIEEIQSVRKLINDKLDEMEQCLKDTIASHLQTGEKRINVLGCTVLPEGLLVFTDSNNKRLIICEIDGTFKKDILTLFPPRYITTVGLTSSSSKKVSLVELITGKELSSFAPDDMCFGLSK</sequence>
<keyword evidence="2" id="KW-1185">Reference proteome</keyword>
<accession>A0A8S3PW60</accession>
<gene>
    <name evidence="1" type="ORF">MEDL_2415</name>
</gene>
<dbReference type="EMBL" id="CAJPWZ010000149">
    <property type="protein sequence ID" value="CAG2186906.1"/>
    <property type="molecule type" value="Genomic_DNA"/>
</dbReference>
<keyword evidence="1" id="KW-0378">Hydrolase</keyword>
<dbReference type="AlphaFoldDB" id="A0A8S3PW60"/>
<proteinExistence type="predicted"/>
<evidence type="ECO:0000313" key="2">
    <source>
        <dbReference type="Proteomes" id="UP000683360"/>
    </source>
</evidence>
<reference evidence="1" key="1">
    <citation type="submission" date="2021-03" db="EMBL/GenBank/DDBJ databases">
        <authorList>
            <person name="Bekaert M."/>
        </authorList>
    </citation>
    <scope>NUCLEOTIDE SEQUENCE</scope>
</reference>
<protein>
    <submittedName>
        <fullName evidence="1">PTPN14_21</fullName>
        <ecNumber evidence="1">3.1.3.48</ecNumber>
    </submittedName>
</protein>
<evidence type="ECO:0000313" key="1">
    <source>
        <dbReference type="EMBL" id="CAG2186906.1"/>
    </source>
</evidence>
<dbReference type="Proteomes" id="UP000683360">
    <property type="component" value="Unassembled WGS sequence"/>
</dbReference>
<dbReference type="GO" id="GO:0004725">
    <property type="term" value="F:protein tyrosine phosphatase activity"/>
    <property type="evidence" value="ECO:0007669"/>
    <property type="project" value="UniProtKB-EC"/>
</dbReference>
<organism evidence="1 2">
    <name type="scientific">Mytilus edulis</name>
    <name type="common">Blue mussel</name>
    <dbReference type="NCBI Taxonomy" id="6550"/>
    <lineage>
        <taxon>Eukaryota</taxon>
        <taxon>Metazoa</taxon>
        <taxon>Spiralia</taxon>
        <taxon>Lophotrochozoa</taxon>
        <taxon>Mollusca</taxon>
        <taxon>Bivalvia</taxon>
        <taxon>Autobranchia</taxon>
        <taxon>Pteriomorphia</taxon>
        <taxon>Mytilida</taxon>
        <taxon>Mytiloidea</taxon>
        <taxon>Mytilidae</taxon>
        <taxon>Mytilinae</taxon>
        <taxon>Mytilus</taxon>
    </lineage>
</organism>
<dbReference type="EC" id="3.1.3.48" evidence="1"/>
<comment type="caution">
    <text evidence="1">The sequence shown here is derived from an EMBL/GenBank/DDBJ whole genome shotgun (WGS) entry which is preliminary data.</text>
</comment>